<dbReference type="OrthoDB" id="2146997at2"/>
<dbReference type="PATRIC" id="fig|1423715.3.peg.1651"/>
<keyword evidence="3" id="KW-1185">Reference proteome</keyword>
<dbReference type="AlphaFoldDB" id="A0A0R1LH54"/>
<dbReference type="Gene3D" id="2.30.110.10">
    <property type="entry name" value="Electron Transport, Fmn-binding Protein, Chain A"/>
    <property type="match status" value="1"/>
</dbReference>
<accession>A0A0R1LH54</accession>
<organism evidence="2 3">
    <name type="scientific">Levilactobacillus acidifarinae DSM 19394 = JCM 15949</name>
    <dbReference type="NCBI Taxonomy" id="1423715"/>
    <lineage>
        <taxon>Bacteria</taxon>
        <taxon>Bacillati</taxon>
        <taxon>Bacillota</taxon>
        <taxon>Bacilli</taxon>
        <taxon>Lactobacillales</taxon>
        <taxon>Lactobacillaceae</taxon>
        <taxon>Levilactobacillus</taxon>
    </lineage>
</organism>
<dbReference type="STRING" id="1423715.FD25_GL001613"/>
<evidence type="ECO:0000259" key="1">
    <source>
        <dbReference type="Pfam" id="PF22696"/>
    </source>
</evidence>
<feature type="domain" description="Pyridoxamine 5'-phosphate oxidase-like" evidence="1">
    <location>
        <begin position="10"/>
        <end position="136"/>
    </location>
</feature>
<proteinExistence type="predicted"/>
<dbReference type="EMBL" id="AZDV01000015">
    <property type="protein sequence ID" value="KRK95230.1"/>
    <property type="molecule type" value="Genomic_DNA"/>
</dbReference>
<dbReference type="RefSeq" id="WP_057802570.1">
    <property type="nucleotide sequence ID" value="NZ_AZDV01000015.1"/>
</dbReference>
<reference evidence="2 3" key="1">
    <citation type="journal article" date="2015" name="Genome Announc.">
        <title>Expanding the biotechnology potential of lactobacilli through comparative genomics of 213 strains and associated genera.</title>
        <authorList>
            <person name="Sun Z."/>
            <person name="Harris H.M."/>
            <person name="McCann A."/>
            <person name="Guo C."/>
            <person name="Argimon S."/>
            <person name="Zhang W."/>
            <person name="Yang X."/>
            <person name="Jeffery I.B."/>
            <person name="Cooney J.C."/>
            <person name="Kagawa T.F."/>
            <person name="Liu W."/>
            <person name="Song Y."/>
            <person name="Salvetti E."/>
            <person name="Wrobel A."/>
            <person name="Rasinkangas P."/>
            <person name="Parkhill J."/>
            <person name="Rea M.C."/>
            <person name="O'Sullivan O."/>
            <person name="Ritari J."/>
            <person name="Douillard F.P."/>
            <person name="Paul Ross R."/>
            <person name="Yang R."/>
            <person name="Briner A.E."/>
            <person name="Felis G.E."/>
            <person name="de Vos W.M."/>
            <person name="Barrangou R."/>
            <person name="Klaenhammer T.R."/>
            <person name="Caufield P.W."/>
            <person name="Cui Y."/>
            <person name="Zhang H."/>
            <person name="O'Toole P.W."/>
        </authorList>
    </citation>
    <scope>NUCLEOTIDE SEQUENCE [LARGE SCALE GENOMIC DNA]</scope>
    <source>
        <strain evidence="2 3">DSM 19394</strain>
    </source>
</reference>
<dbReference type="InterPro" id="IPR055196">
    <property type="entry name" value="Putative_PNPOx_2"/>
</dbReference>
<protein>
    <recommendedName>
        <fullName evidence="1">Pyridoxamine 5'-phosphate oxidase-like domain-containing protein</fullName>
    </recommendedName>
</protein>
<gene>
    <name evidence="2" type="ORF">FD25_GL001613</name>
</gene>
<evidence type="ECO:0000313" key="3">
    <source>
        <dbReference type="Proteomes" id="UP000051955"/>
    </source>
</evidence>
<dbReference type="InterPro" id="IPR012349">
    <property type="entry name" value="Split_barrel_FMN-bd"/>
</dbReference>
<evidence type="ECO:0000313" key="2">
    <source>
        <dbReference type="EMBL" id="KRK95230.1"/>
    </source>
</evidence>
<dbReference type="Pfam" id="PF22696">
    <property type="entry name" value="Putative_PNPOx_2"/>
    <property type="match status" value="1"/>
</dbReference>
<dbReference type="Proteomes" id="UP000051955">
    <property type="component" value="Unassembled WGS sequence"/>
</dbReference>
<name>A0A0R1LH54_9LACO</name>
<comment type="caution">
    <text evidence="2">The sequence shown here is derived from an EMBL/GenBank/DDBJ whole genome shotgun (WGS) entry which is preliminary data.</text>
</comment>
<sequence>MDLTLFKEVKATTNKIALSTALDNQADVKIVNFVWDEQHPDTLFFSSVKTSEAIASYDQHPDVALITIPNDGTPGNPFLRARHVQLTRSTRSMTDLLPLYLATVPHYQQVWDAIGATLVVFELKLGDVKVDPGLGRAKEILQFNA</sequence>